<gene>
    <name evidence="1" type="ORF">10S9_47</name>
</gene>
<evidence type="ECO:0000313" key="1">
    <source>
        <dbReference type="EMBL" id="ASN70301.1"/>
    </source>
</evidence>
<sequence length="58" mass="6354">MKKVITFTEDQIQQIVWLLNGISVTGIQNSRQIAAVAQILDSGMPGEINEPEKKEGEG</sequence>
<organism evidence="1">
    <name type="scientific">uncultured Caudovirales phage</name>
    <dbReference type="NCBI Taxonomy" id="2100421"/>
    <lineage>
        <taxon>Viruses</taxon>
        <taxon>Duplodnaviria</taxon>
        <taxon>Heunggongvirae</taxon>
        <taxon>Uroviricota</taxon>
        <taxon>Caudoviricetes</taxon>
        <taxon>Peduoviridae</taxon>
        <taxon>Maltschvirus</taxon>
        <taxon>Maltschvirus maltsch</taxon>
    </lineage>
</organism>
<name>A0A2H4JDV1_9CAUD</name>
<reference evidence="1" key="1">
    <citation type="submission" date="2017-06" db="EMBL/GenBank/DDBJ databases">
        <title>Novel phages from South African skin metaviromes.</title>
        <authorList>
            <person name="van Zyl L.J."/>
            <person name="Abrahams Y."/>
            <person name="Stander E.A."/>
            <person name="Kirby B.M."/>
            <person name="Clavaud C."/>
            <person name="Farcet C."/>
            <person name="Breton L."/>
            <person name="Trindade M.I."/>
        </authorList>
    </citation>
    <scope>NUCLEOTIDE SEQUENCE</scope>
</reference>
<dbReference type="EMBL" id="MF417904">
    <property type="protein sequence ID" value="ASN70301.1"/>
    <property type="molecule type" value="Genomic_DNA"/>
</dbReference>
<protein>
    <submittedName>
        <fullName evidence="1">Uncharacterized protein</fullName>
    </submittedName>
</protein>
<proteinExistence type="predicted"/>
<accession>A0A2H4JDV1</accession>